<evidence type="ECO:0000313" key="2">
    <source>
        <dbReference type="EMBL" id="RQP24982.1"/>
    </source>
</evidence>
<name>A0A3N7J223_9BURK</name>
<reference evidence="2 3" key="1">
    <citation type="submission" date="2018-08" db="EMBL/GenBank/DDBJ databases">
        <authorList>
            <person name="Khan S.A."/>
            <person name="Jeon C.O."/>
            <person name="Chun B.H."/>
            <person name="Jeong S.E."/>
        </authorList>
    </citation>
    <scope>NUCLEOTIDE SEQUENCE [LARGE SCALE GENOMIC DNA]</scope>
    <source>
        <strain evidence="2 3">S-16</strain>
    </source>
</reference>
<evidence type="ECO:0000259" key="1">
    <source>
        <dbReference type="Pfam" id="PF09836"/>
    </source>
</evidence>
<feature type="domain" description="Putative DNA-binding" evidence="1">
    <location>
        <begin position="13"/>
        <end position="103"/>
    </location>
</feature>
<dbReference type="Pfam" id="PF09836">
    <property type="entry name" value="DUF2063"/>
    <property type="match status" value="1"/>
</dbReference>
<gene>
    <name evidence="2" type="ORF">DZC73_08970</name>
</gene>
<evidence type="ECO:0000313" key="3">
    <source>
        <dbReference type="Proteomes" id="UP000267464"/>
    </source>
</evidence>
<dbReference type="EMBL" id="QUSW01000002">
    <property type="protein sequence ID" value="RQP24982.1"/>
    <property type="molecule type" value="Genomic_DNA"/>
</dbReference>
<comment type="caution">
    <text evidence="2">The sequence shown here is derived from an EMBL/GenBank/DDBJ whole genome shotgun (WGS) entry which is preliminary data.</text>
</comment>
<dbReference type="OrthoDB" id="4146344at2"/>
<keyword evidence="3" id="KW-1185">Reference proteome</keyword>
<protein>
    <recommendedName>
        <fullName evidence="1">Putative DNA-binding domain-containing protein</fullName>
    </recommendedName>
</protein>
<sequence>MSSGAREAEAKRQAALVTGILSRDADASTLPTRESGARALRGLQAYRVNAHASAERALGAAFPTVRQLIGEEDFDRFAQLHWRDEPPARGDLAEWGAAFAAWLSSQQPLREWPYLGDCAKLDWAMHRCERAADADFDASSATRLGDTDPSRLAVVLMPGLAVIESRWPIAIIHRAHHDAGFSFDEVRDAIAREQAESVIVSRRGWKAVHATVDDATAQWTRQLLEGCDLATALSQAGDGFDFTAWLTLAISSNWLKEFRVLGD</sequence>
<accession>A0A3N7J223</accession>
<dbReference type="RefSeq" id="WP_124539890.1">
    <property type="nucleotide sequence ID" value="NZ_QUSW01000002.1"/>
</dbReference>
<dbReference type="Gene3D" id="1.10.150.690">
    <property type="entry name" value="DUF2063"/>
    <property type="match status" value="1"/>
</dbReference>
<proteinExistence type="predicted"/>
<dbReference type="Proteomes" id="UP000267464">
    <property type="component" value="Unassembled WGS sequence"/>
</dbReference>
<dbReference type="AlphaFoldDB" id="A0A3N7J223"/>
<dbReference type="InterPro" id="IPR018640">
    <property type="entry name" value="DUF2063"/>
</dbReference>
<dbReference type="InterPro" id="IPR044922">
    <property type="entry name" value="DUF2063_N_sf"/>
</dbReference>
<organism evidence="2 3">
    <name type="scientific">Piscinibacter terrae</name>
    <dbReference type="NCBI Taxonomy" id="2496871"/>
    <lineage>
        <taxon>Bacteria</taxon>
        <taxon>Pseudomonadati</taxon>
        <taxon>Pseudomonadota</taxon>
        <taxon>Betaproteobacteria</taxon>
        <taxon>Burkholderiales</taxon>
        <taxon>Sphaerotilaceae</taxon>
        <taxon>Piscinibacter</taxon>
    </lineage>
</organism>
<reference evidence="2 3" key="2">
    <citation type="submission" date="2018-12" db="EMBL/GenBank/DDBJ databases">
        <title>Rhizobacter gummiphilus sp. nov., a rubber-degrading bacterium isolated from the soil of a botanical garden in Japan.</title>
        <authorList>
            <person name="Shunsuke S.S."/>
        </authorList>
    </citation>
    <scope>NUCLEOTIDE SEQUENCE [LARGE SCALE GENOMIC DNA]</scope>
    <source>
        <strain evidence="2 3">S-16</strain>
    </source>
</reference>